<protein>
    <submittedName>
        <fullName evidence="2">Uncharacterized protein</fullName>
    </submittedName>
</protein>
<evidence type="ECO:0000313" key="3">
    <source>
        <dbReference type="Proteomes" id="UP000308768"/>
    </source>
</evidence>
<feature type="compositionally biased region" description="Basic and acidic residues" evidence="1">
    <location>
        <begin position="127"/>
        <end position="138"/>
    </location>
</feature>
<dbReference type="Proteomes" id="UP000308768">
    <property type="component" value="Unassembled WGS sequence"/>
</dbReference>
<feature type="compositionally biased region" description="Basic and acidic residues" evidence="1">
    <location>
        <begin position="100"/>
        <end position="113"/>
    </location>
</feature>
<feature type="region of interest" description="Disordered" evidence="1">
    <location>
        <begin position="18"/>
        <end position="37"/>
    </location>
</feature>
<sequence>MVLLSQITLFKLAQLTSHRSSEGHVVGSEVTEPAPLSDKTVAVSDVAGASSSGNVLSAGDNPSSKKDEASTAAQGLSAPTPPKDPMPWSVLRRLGFSQRGKTDEESIADKARQFAEATTEQGPIGTKKADQPKDNHAR</sequence>
<dbReference type="AlphaFoldDB" id="A0A4U0WPL4"/>
<gene>
    <name evidence="2" type="ORF">B0A49_10355</name>
</gene>
<name>A0A4U0WPL4_9PEZI</name>
<comment type="caution">
    <text evidence="2">The sequence shown here is derived from an EMBL/GenBank/DDBJ whole genome shotgun (WGS) entry which is preliminary data.</text>
</comment>
<keyword evidence="3" id="KW-1185">Reference proteome</keyword>
<feature type="region of interest" description="Disordered" evidence="1">
    <location>
        <begin position="49"/>
        <end position="138"/>
    </location>
</feature>
<proteinExistence type="predicted"/>
<dbReference type="EMBL" id="NAJN01001194">
    <property type="protein sequence ID" value="TKA64991.1"/>
    <property type="molecule type" value="Genomic_DNA"/>
</dbReference>
<accession>A0A4U0WPL4</accession>
<reference evidence="2 3" key="1">
    <citation type="submission" date="2017-03" db="EMBL/GenBank/DDBJ databases">
        <title>Genomes of endolithic fungi from Antarctica.</title>
        <authorList>
            <person name="Coleine C."/>
            <person name="Masonjones S."/>
            <person name="Stajich J.E."/>
        </authorList>
    </citation>
    <scope>NUCLEOTIDE SEQUENCE [LARGE SCALE GENOMIC DNA]</scope>
    <source>
        <strain evidence="2 3">CCFEE 5187</strain>
    </source>
</reference>
<evidence type="ECO:0000313" key="2">
    <source>
        <dbReference type="EMBL" id="TKA64991.1"/>
    </source>
</evidence>
<organism evidence="2 3">
    <name type="scientific">Cryomyces minteri</name>
    <dbReference type="NCBI Taxonomy" id="331657"/>
    <lineage>
        <taxon>Eukaryota</taxon>
        <taxon>Fungi</taxon>
        <taxon>Dikarya</taxon>
        <taxon>Ascomycota</taxon>
        <taxon>Pezizomycotina</taxon>
        <taxon>Dothideomycetes</taxon>
        <taxon>Dothideomycetes incertae sedis</taxon>
        <taxon>Cryomyces</taxon>
    </lineage>
</organism>
<evidence type="ECO:0000256" key="1">
    <source>
        <dbReference type="SAM" id="MobiDB-lite"/>
    </source>
</evidence>